<name>A0A3R9Q5R2_9BACI</name>
<proteinExistence type="predicted"/>
<dbReference type="InterPro" id="IPR012337">
    <property type="entry name" value="RNaseH-like_sf"/>
</dbReference>
<reference evidence="2 3" key="1">
    <citation type="submission" date="2018-10" db="EMBL/GenBank/DDBJ databases">
        <title>Draft genome sequence of Bacillus salarius IM0101, isolated from a hypersaline soil in Inner Mongolia, China.</title>
        <authorList>
            <person name="Yamprayoonswat W."/>
            <person name="Boonvisut S."/>
            <person name="Jumpathong W."/>
            <person name="Sittihan S."/>
            <person name="Ruangsuj P."/>
            <person name="Wanthongcharoen S."/>
            <person name="Thongpramul N."/>
            <person name="Pimmason S."/>
            <person name="Yu B."/>
            <person name="Yasawong M."/>
        </authorList>
    </citation>
    <scope>NUCLEOTIDE SEQUENCE [LARGE SCALE GENOMIC DNA]</scope>
    <source>
        <strain evidence="2 3">IM0101</strain>
    </source>
</reference>
<dbReference type="GO" id="GO:0003964">
    <property type="term" value="F:RNA-directed DNA polymerase activity"/>
    <property type="evidence" value="ECO:0007669"/>
    <property type="project" value="UniProtKB-KW"/>
</dbReference>
<keyword evidence="2" id="KW-0695">RNA-directed DNA polymerase</keyword>
<dbReference type="PANTHER" id="PTHR46387:SF2">
    <property type="entry name" value="RIBONUCLEASE HI"/>
    <property type="match status" value="1"/>
</dbReference>
<keyword evidence="3" id="KW-1185">Reference proteome</keyword>
<evidence type="ECO:0000313" key="3">
    <source>
        <dbReference type="Proteomes" id="UP000275076"/>
    </source>
</evidence>
<dbReference type="AlphaFoldDB" id="A0A3R9Q5R2"/>
<comment type="caution">
    <text evidence="2">The sequence shown here is derived from an EMBL/GenBank/DDBJ whole genome shotgun (WGS) entry which is preliminary data.</text>
</comment>
<sequence>MNVRIELTYKTPKGIESDFYSSEMSADEAMSLVEDFERTGRVKNIRFIDSFETSWTLKELKKYRAEIQTEPHHIVVYFDGGFDRKTKTSGLGCTIYYKQNNKSFRVRKNALLKELQTNNEAEYAALYLAIQELEQLHVRDLPVTFIGDSQVVINHLKGEWPCLEEELAKWIDWIERRLRQSGIYPNFELVSRKGNQEADKLASQALKEIEITSTIQT</sequence>
<evidence type="ECO:0000313" key="2">
    <source>
        <dbReference type="EMBL" id="RSL34182.1"/>
    </source>
</evidence>
<protein>
    <submittedName>
        <fullName evidence="2">Reverse transcriptase-like protein</fullName>
    </submittedName>
</protein>
<dbReference type="Pfam" id="PF13456">
    <property type="entry name" value="RVT_3"/>
    <property type="match status" value="1"/>
</dbReference>
<gene>
    <name evidence="2" type="ORF">D7Z54_06350</name>
</gene>
<evidence type="ECO:0000259" key="1">
    <source>
        <dbReference type="PROSITE" id="PS50879"/>
    </source>
</evidence>
<feature type="domain" description="RNase H type-1" evidence="1">
    <location>
        <begin position="70"/>
        <end position="207"/>
    </location>
</feature>
<dbReference type="OrthoDB" id="2680098at2"/>
<dbReference type="InterPro" id="IPR002156">
    <property type="entry name" value="RNaseH_domain"/>
</dbReference>
<accession>A0A3R9Q5R2</accession>
<keyword evidence="2" id="KW-0548">Nucleotidyltransferase</keyword>
<dbReference type="SUPFAM" id="SSF53098">
    <property type="entry name" value="Ribonuclease H-like"/>
    <property type="match status" value="1"/>
</dbReference>
<dbReference type="Proteomes" id="UP000275076">
    <property type="component" value="Unassembled WGS sequence"/>
</dbReference>
<dbReference type="CDD" id="cd09279">
    <property type="entry name" value="RNase_HI_like"/>
    <property type="match status" value="1"/>
</dbReference>
<dbReference type="GO" id="GO:0003676">
    <property type="term" value="F:nucleic acid binding"/>
    <property type="evidence" value="ECO:0007669"/>
    <property type="project" value="InterPro"/>
</dbReference>
<dbReference type="InterPro" id="IPR036397">
    <property type="entry name" value="RNaseH_sf"/>
</dbReference>
<keyword evidence="2" id="KW-0808">Transferase</keyword>
<dbReference type="PROSITE" id="PS50879">
    <property type="entry name" value="RNASE_H_1"/>
    <property type="match status" value="1"/>
</dbReference>
<dbReference type="NCBIfam" id="NF005822">
    <property type="entry name" value="PRK07708.1"/>
    <property type="match status" value="1"/>
</dbReference>
<dbReference type="PANTHER" id="PTHR46387">
    <property type="entry name" value="POLYNUCLEOTIDYL TRANSFERASE, RIBONUCLEASE H-LIKE SUPERFAMILY PROTEIN"/>
    <property type="match status" value="1"/>
</dbReference>
<dbReference type="EMBL" id="RBVX01000004">
    <property type="protein sequence ID" value="RSL34182.1"/>
    <property type="molecule type" value="Genomic_DNA"/>
</dbReference>
<dbReference type="RefSeq" id="WP_125555006.1">
    <property type="nucleotide sequence ID" value="NZ_RBVX01000004.1"/>
</dbReference>
<dbReference type="Gene3D" id="3.30.420.10">
    <property type="entry name" value="Ribonuclease H-like superfamily/Ribonuclease H"/>
    <property type="match status" value="1"/>
</dbReference>
<dbReference type="GO" id="GO:0004523">
    <property type="term" value="F:RNA-DNA hybrid ribonuclease activity"/>
    <property type="evidence" value="ECO:0007669"/>
    <property type="project" value="InterPro"/>
</dbReference>
<organism evidence="2 3">
    <name type="scientific">Salibacterium salarium</name>
    <dbReference type="NCBI Taxonomy" id="284579"/>
    <lineage>
        <taxon>Bacteria</taxon>
        <taxon>Bacillati</taxon>
        <taxon>Bacillota</taxon>
        <taxon>Bacilli</taxon>
        <taxon>Bacillales</taxon>
        <taxon>Bacillaceae</taxon>
    </lineage>
</organism>